<keyword evidence="1" id="KW-0812">Transmembrane</keyword>
<dbReference type="EMBL" id="JAHZIK010000456">
    <property type="protein sequence ID" value="MBW7455902.1"/>
    <property type="molecule type" value="Genomic_DNA"/>
</dbReference>
<reference evidence="2 3" key="1">
    <citation type="submission" date="2021-07" db="EMBL/GenBank/DDBJ databases">
        <title>Paenibacillus radiodurans sp. nov., isolated from the southeastern edge of Tengger Desert.</title>
        <authorList>
            <person name="Zhang G."/>
        </authorList>
    </citation>
    <scope>NUCLEOTIDE SEQUENCE [LARGE SCALE GENOMIC DNA]</scope>
    <source>
        <strain evidence="2 3">CCM 7311</strain>
    </source>
</reference>
<dbReference type="Proteomes" id="UP001519887">
    <property type="component" value="Unassembled WGS sequence"/>
</dbReference>
<keyword evidence="1" id="KW-1133">Transmembrane helix</keyword>
<feature type="transmembrane region" description="Helical" evidence="1">
    <location>
        <begin position="5"/>
        <end position="22"/>
    </location>
</feature>
<evidence type="ECO:0000313" key="3">
    <source>
        <dbReference type="Proteomes" id="UP001519887"/>
    </source>
</evidence>
<gene>
    <name evidence="2" type="ORF">K0U00_17890</name>
</gene>
<protein>
    <submittedName>
        <fullName evidence="2">Uncharacterized protein</fullName>
    </submittedName>
</protein>
<evidence type="ECO:0000313" key="2">
    <source>
        <dbReference type="EMBL" id="MBW7455902.1"/>
    </source>
</evidence>
<keyword evidence="3" id="KW-1185">Reference proteome</keyword>
<organism evidence="2 3">
    <name type="scientific">Paenibacillus sepulcri</name>
    <dbReference type="NCBI Taxonomy" id="359917"/>
    <lineage>
        <taxon>Bacteria</taxon>
        <taxon>Bacillati</taxon>
        <taxon>Bacillota</taxon>
        <taxon>Bacilli</taxon>
        <taxon>Bacillales</taxon>
        <taxon>Paenibacillaceae</taxon>
        <taxon>Paenibacillus</taxon>
    </lineage>
</organism>
<proteinExistence type="predicted"/>
<evidence type="ECO:0000256" key="1">
    <source>
        <dbReference type="SAM" id="Phobius"/>
    </source>
</evidence>
<comment type="caution">
    <text evidence="2">The sequence shown here is derived from an EMBL/GenBank/DDBJ whole genome shotgun (WGS) entry which is preliminary data.</text>
</comment>
<sequence length="55" mass="5902">MNNSVLFFVGLFLVIVAGILWTTDTNRAVVSILAIVGIIATVAGAVLHLKYRTKT</sequence>
<name>A0ABS7C4P9_9BACL</name>
<keyword evidence="1" id="KW-0472">Membrane</keyword>
<feature type="transmembrane region" description="Helical" evidence="1">
    <location>
        <begin position="28"/>
        <end position="49"/>
    </location>
</feature>
<dbReference type="RefSeq" id="WP_210039907.1">
    <property type="nucleotide sequence ID" value="NZ_JBHLVU010000008.1"/>
</dbReference>
<accession>A0ABS7C4P9</accession>